<evidence type="ECO:0000259" key="5">
    <source>
        <dbReference type="PROSITE" id="PS51465"/>
    </source>
</evidence>
<dbReference type="SMART" id="SM00280">
    <property type="entry name" value="KAZAL"/>
    <property type="match status" value="3"/>
</dbReference>
<dbReference type="Pfam" id="PF07648">
    <property type="entry name" value="Kazal_2"/>
    <property type="match status" value="3"/>
</dbReference>
<evidence type="ECO:0000256" key="4">
    <source>
        <dbReference type="ARBA" id="ARBA00023180"/>
    </source>
</evidence>
<dbReference type="InterPro" id="IPR036058">
    <property type="entry name" value="Kazal_dom_sf"/>
</dbReference>
<dbReference type="CDD" id="cd00104">
    <property type="entry name" value="KAZAL_FS"/>
    <property type="match status" value="2"/>
</dbReference>
<sequence>MTWQECCAFNTLETVSWTPHYSLDTPDLVFWKVMTGGAPQCHRCHSDCKTVFCGKDRKCVMRDGAPHCVCRPQCDYALKKRGPLCGTDGKRYRNYCQLLRQNCKYEQHTEIAYFGNCKKSCRKVKCVGNRYCLEDQNGFPHCVTCQTRCQSHLPNYYICGEDGKTYASLCEHRAAICKKGRSIRIAYNGKCMNTSTCESVQCPSGTTCLLDPDSGQPVCVDCINICTSTINNQVCGSDNVTYNSYCELQKEACNSGKVIRTRKSGPCKRKA</sequence>
<dbReference type="Proteomes" id="UP001634394">
    <property type="component" value="Unassembled WGS sequence"/>
</dbReference>
<dbReference type="InterPro" id="IPR003645">
    <property type="entry name" value="Fol_N"/>
</dbReference>
<dbReference type="PANTHER" id="PTHR10913">
    <property type="entry name" value="FOLLISTATIN-RELATED"/>
    <property type="match status" value="1"/>
</dbReference>
<keyword evidence="4" id="KW-0325">Glycoprotein</keyword>
<dbReference type="SUPFAM" id="SSF100895">
    <property type="entry name" value="Kazal-type serine protease inhibitors"/>
    <property type="match status" value="3"/>
</dbReference>
<evidence type="ECO:0000256" key="3">
    <source>
        <dbReference type="ARBA" id="ARBA00023157"/>
    </source>
</evidence>
<name>A0ABD3W1F4_SINWO</name>
<evidence type="ECO:0000313" key="7">
    <source>
        <dbReference type="Proteomes" id="UP001634394"/>
    </source>
</evidence>
<dbReference type="PROSITE" id="PS51465">
    <property type="entry name" value="KAZAL_2"/>
    <property type="match status" value="3"/>
</dbReference>
<dbReference type="InterPro" id="IPR002350">
    <property type="entry name" value="Kazal_dom"/>
</dbReference>
<organism evidence="6 7">
    <name type="scientific">Sinanodonta woodiana</name>
    <name type="common">Chinese pond mussel</name>
    <name type="synonym">Anodonta woodiana</name>
    <dbReference type="NCBI Taxonomy" id="1069815"/>
    <lineage>
        <taxon>Eukaryota</taxon>
        <taxon>Metazoa</taxon>
        <taxon>Spiralia</taxon>
        <taxon>Lophotrochozoa</taxon>
        <taxon>Mollusca</taxon>
        <taxon>Bivalvia</taxon>
        <taxon>Autobranchia</taxon>
        <taxon>Heteroconchia</taxon>
        <taxon>Palaeoheterodonta</taxon>
        <taxon>Unionida</taxon>
        <taxon>Unionoidea</taxon>
        <taxon>Unionidae</taxon>
        <taxon>Unioninae</taxon>
        <taxon>Sinanodonta</taxon>
    </lineage>
</organism>
<evidence type="ECO:0000256" key="2">
    <source>
        <dbReference type="ARBA" id="ARBA00022737"/>
    </source>
</evidence>
<feature type="domain" description="Kazal-like" evidence="5">
    <location>
        <begin position="62"/>
        <end position="119"/>
    </location>
</feature>
<dbReference type="PANTHER" id="PTHR10913:SF64">
    <property type="entry name" value="FOLLISTATIN-A-LIKE ISOFORM X1"/>
    <property type="match status" value="1"/>
</dbReference>
<keyword evidence="7" id="KW-1185">Reference proteome</keyword>
<feature type="domain" description="Kazal-like" evidence="5">
    <location>
        <begin position="220"/>
        <end position="269"/>
    </location>
</feature>
<gene>
    <name evidence="6" type="ORF">ACJMK2_044697</name>
</gene>
<dbReference type="SMART" id="SM00274">
    <property type="entry name" value="FOLN"/>
    <property type="match status" value="3"/>
</dbReference>
<keyword evidence="2" id="KW-0677">Repeat</keyword>
<proteinExistence type="predicted"/>
<dbReference type="Gene3D" id="3.30.60.30">
    <property type="match status" value="3"/>
</dbReference>
<feature type="domain" description="Kazal-like" evidence="5">
    <location>
        <begin position="143"/>
        <end position="193"/>
    </location>
</feature>
<reference evidence="6 7" key="1">
    <citation type="submission" date="2024-11" db="EMBL/GenBank/DDBJ databases">
        <title>Chromosome-level genome assembly of the freshwater bivalve Anodonta woodiana.</title>
        <authorList>
            <person name="Chen X."/>
        </authorList>
    </citation>
    <scope>NUCLEOTIDE SEQUENCE [LARGE SCALE GENOMIC DNA]</scope>
    <source>
        <strain evidence="6">MN2024</strain>
        <tissue evidence="6">Gills</tissue>
    </source>
</reference>
<feature type="non-terminal residue" evidence="6">
    <location>
        <position position="271"/>
    </location>
</feature>
<evidence type="ECO:0000313" key="6">
    <source>
        <dbReference type="EMBL" id="KAL3867496.1"/>
    </source>
</evidence>
<dbReference type="Gene3D" id="3.90.290.10">
    <property type="entry name" value="TGF-beta binding (TB) domain"/>
    <property type="match status" value="1"/>
</dbReference>
<accession>A0ABD3W1F4</accession>
<dbReference type="InterPro" id="IPR036773">
    <property type="entry name" value="TB_dom_sf"/>
</dbReference>
<comment type="caution">
    <text evidence="6">The sequence shown here is derived from an EMBL/GenBank/DDBJ whole genome shotgun (WGS) entry which is preliminary data.</text>
</comment>
<dbReference type="AlphaFoldDB" id="A0ABD3W1F4"/>
<dbReference type="Pfam" id="PF21333">
    <property type="entry name" value="FST_N"/>
    <property type="match status" value="1"/>
</dbReference>
<keyword evidence="3" id="KW-1015">Disulfide bond</keyword>
<protein>
    <recommendedName>
        <fullName evidence="5">Kazal-like domain-containing protein</fullName>
    </recommendedName>
</protein>
<keyword evidence="1" id="KW-0732">Signal</keyword>
<evidence type="ECO:0000256" key="1">
    <source>
        <dbReference type="ARBA" id="ARBA00022729"/>
    </source>
</evidence>
<dbReference type="EMBL" id="JBJQND010000009">
    <property type="protein sequence ID" value="KAL3867496.1"/>
    <property type="molecule type" value="Genomic_DNA"/>
</dbReference>
<dbReference type="InterPro" id="IPR050653">
    <property type="entry name" value="Prot_Inhib_GrowthFact_Antg"/>
</dbReference>